<dbReference type="EMBL" id="CP006720">
    <property type="protein sequence ID" value="AHI57481.1"/>
    <property type="molecule type" value="Genomic_DNA"/>
</dbReference>
<gene>
    <name evidence="1" type="ORF">P344_00540</name>
</gene>
<organism evidence="1 2">
    <name type="scientific">Spiroplasma mirum ATCC 29335</name>
    <dbReference type="NCBI Taxonomy" id="838561"/>
    <lineage>
        <taxon>Bacteria</taxon>
        <taxon>Bacillati</taxon>
        <taxon>Mycoplasmatota</taxon>
        <taxon>Mollicutes</taxon>
        <taxon>Entomoplasmatales</taxon>
        <taxon>Spiroplasmataceae</taxon>
        <taxon>Spiroplasma</taxon>
    </lineage>
</organism>
<dbReference type="HOGENOM" id="CLU_3173359_0_0_14"/>
<keyword evidence="2" id="KW-1185">Reference proteome</keyword>
<protein>
    <submittedName>
        <fullName evidence="1">Uncharacterized protein</fullName>
    </submittedName>
</protein>
<evidence type="ECO:0000313" key="1">
    <source>
        <dbReference type="EMBL" id="AHI57481.1"/>
    </source>
</evidence>
<dbReference type="PATRIC" id="fig|838561.3.peg.106"/>
<dbReference type="Proteomes" id="UP000019260">
    <property type="component" value="Chromosome"/>
</dbReference>
<proteinExistence type="predicted"/>
<sequence length="47" mass="5475">MNVRIGTSIFIHLLADDFNIEKYLTTCAEHKISFIFTTLIGFQKKKK</sequence>
<dbReference type="STRING" id="838561.P344_00540"/>
<dbReference type="RefSeq" id="WP_211231565.1">
    <property type="nucleotide sequence ID" value="NZ_CP002082.1"/>
</dbReference>
<accession>W6AKC6</accession>
<name>W6AKC6_9MOLU</name>
<dbReference type="KEGG" id="smia:P344_00540"/>
<evidence type="ECO:0000313" key="2">
    <source>
        <dbReference type="Proteomes" id="UP000019260"/>
    </source>
</evidence>
<dbReference type="AlphaFoldDB" id="W6AKC6"/>
<reference evidence="1 2" key="1">
    <citation type="submission" date="2013-09" db="EMBL/GenBank/DDBJ databases">
        <title>Complete genome sequence of Spiroplasma mirum suckling mouse cataract agent.</title>
        <authorList>
            <person name="Landry C.A."/>
            <person name="Bastian F.O."/>
            <person name="Thune R.L."/>
        </authorList>
    </citation>
    <scope>NUCLEOTIDE SEQUENCE [LARGE SCALE GENOMIC DNA]</scope>
    <source>
        <strain evidence="1 2">SMCA</strain>
    </source>
</reference>